<dbReference type="Pfam" id="PF03763">
    <property type="entry name" value="Remorin_C"/>
    <property type="match status" value="1"/>
</dbReference>
<evidence type="ECO:0000313" key="6">
    <source>
        <dbReference type="Proteomes" id="UP000289738"/>
    </source>
</evidence>
<comment type="similarity">
    <text evidence="1">Belongs to the remorin family.</text>
</comment>
<dbReference type="OrthoDB" id="648416at2759"/>
<dbReference type="InterPro" id="IPR005516">
    <property type="entry name" value="Remorin_C"/>
</dbReference>
<reference evidence="5 6" key="1">
    <citation type="submission" date="2019-01" db="EMBL/GenBank/DDBJ databases">
        <title>Sequencing of cultivated peanut Arachis hypogaea provides insights into genome evolution and oil improvement.</title>
        <authorList>
            <person name="Chen X."/>
        </authorList>
    </citation>
    <scope>NUCLEOTIDE SEQUENCE [LARGE SCALE GENOMIC DNA]</scope>
    <source>
        <strain evidence="6">cv. Fuhuasheng</strain>
        <tissue evidence="5">Leaves</tissue>
    </source>
</reference>
<feature type="region of interest" description="Disordered" evidence="3">
    <location>
        <begin position="139"/>
        <end position="161"/>
    </location>
</feature>
<evidence type="ECO:0000313" key="5">
    <source>
        <dbReference type="EMBL" id="RYR41523.1"/>
    </source>
</evidence>
<accession>A0A445BS56</accession>
<feature type="region of interest" description="Disordered" evidence="3">
    <location>
        <begin position="1"/>
        <end position="31"/>
    </location>
</feature>
<organism evidence="5 6">
    <name type="scientific">Arachis hypogaea</name>
    <name type="common">Peanut</name>
    <dbReference type="NCBI Taxonomy" id="3818"/>
    <lineage>
        <taxon>Eukaryota</taxon>
        <taxon>Viridiplantae</taxon>
        <taxon>Streptophyta</taxon>
        <taxon>Embryophyta</taxon>
        <taxon>Tracheophyta</taxon>
        <taxon>Spermatophyta</taxon>
        <taxon>Magnoliopsida</taxon>
        <taxon>eudicotyledons</taxon>
        <taxon>Gunneridae</taxon>
        <taxon>Pentapetalae</taxon>
        <taxon>rosids</taxon>
        <taxon>fabids</taxon>
        <taxon>Fabales</taxon>
        <taxon>Fabaceae</taxon>
        <taxon>Papilionoideae</taxon>
        <taxon>50 kb inversion clade</taxon>
        <taxon>dalbergioids sensu lato</taxon>
        <taxon>Dalbergieae</taxon>
        <taxon>Pterocarpus clade</taxon>
        <taxon>Arachis</taxon>
    </lineage>
</organism>
<comment type="caution">
    <text evidence="5">The sequence shown here is derived from an EMBL/GenBank/DDBJ whole genome shotgun (WGS) entry which is preliminary data.</text>
</comment>
<evidence type="ECO:0000259" key="4">
    <source>
        <dbReference type="Pfam" id="PF03763"/>
    </source>
</evidence>
<keyword evidence="2" id="KW-0175">Coiled coil</keyword>
<protein>
    <recommendedName>
        <fullName evidence="4">Remorin C-terminal domain-containing protein</fullName>
    </recommendedName>
</protein>
<feature type="region of interest" description="Disordered" evidence="3">
    <location>
        <begin position="50"/>
        <end position="74"/>
    </location>
</feature>
<dbReference type="EMBL" id="SDMP01000008">
    <property type="protein sequence ID" value="RYR41523.1"/>
    <property type="molecule type" value="Genomic_DNA"/>
</dbReference>
<keyword evidence="6" id="KW-1185">Reference proteome</keyword>
<feature type="compositionally biased region" description="Polar residues" evidence="3">
    <location>
        <begin position="181"/>
        <end position="198"/>
    </location>
</feature>
<name>A0A445BS56_ARAHY</name>
<dbReference type="SMR" id="A0A445BS56"/>
<dbReference type="AlphaFoldDB" id="A0A445BS56"/>
<proteinExistence type="inferred from homology"/>
<evidence type="ECO:0000256" key="2">
    <source>
        <dbReference type="SAM" id="Coils"/>
    </source>
</evidence>
<feature type="domain" description="Remorin C-terminal" evidence="4">
    <location>
        <begin position="261"/>
        <end position="360"/>
    </location>
</feature>
<dbReference type="Proteomes" id="UP000289738">
    <property type="component" value="Chromosome A08"/>
</dbReference>
<dbReference type="PANTHER" id="PTHR31471:SF13">
    <property type="entry name" value="REMORIN FAMILY PROTEIN"/>
    <property type="match status" value="1"/>
</dbReference>
<gene>
    <name evidence="5" type="ORF">Ahy_A08g037920</name>
</gene>
<dbReference type="STRING" id="3818.A0A445BS56"/>
<feature type="coiled-coil region" evidence="2">
    <location>
        <begin position="295"/>
        <end position="344"/>
    </location>
</feature>
<sequence>MQSQKGWSSGRVTPTPRKNIGGGAMLPFNNGRGLPSKWEDAERWILSPVGRDGVTGNLVSPHHRRPKSKSGPLGPPGVAYYSMYSPAVPLFGGRHSANLAGPSPFSPAVASSDSFTNRSGGGHGVVVLPTTEPTLLRSASVHGCSEMQSEPSAPDQEDKLHSFKDVGTDVSGAVSRRDMATQMSPQGSQCSSPNLSQPSFSTSTLSSSTFTEWRNVASSKMDVRDVQVDEHVTATKWSKKHRALFSGRGSENFESKQKKEIRNLASAWDIAETPKTASKAEREEAKINAWENLQKAKAETAIRKLEMKLEKKRAYSIDKIMNKLKLAQKKAEEMRSSVINIEADADQVVRTSRKAKLFLRISQMGSLSGCFNWHAS</sequence>
<dbReference type="Gramene" id="arahy.Tifrunner.gnm2.ann2.Ah08g046100.1">
    <property type="protein sequence ID" value="arahy.Tifrunner.gnm2.ann2.Ah08g046100.1-CDS"/>
    <property type="gene ID" value="arahy.Tifrunner.gnm2.ann2.Ah08g046100"/>
</dbReference>
<evidence type="ECO:0000256" key="1">
    <source>
        <dbReference type="ARBA" id="ARBA00005711"/>
    </source>
</evidence>
<dbReference type="PANTHER" id="PTHR31471">
    <property type="entry name" value="OS02G0116800 PROTEIN"/>
    <property type="match status" value="1"/>
</dbReference>
<feature type="region of interest" description="Disordered" evidence="3">
    <location>
        <begin position="179"/>
        <end position="204"/>
    </location>
</feature>
<evidence type="ECO:0000256" key="3">
    <source>
        <dbReference type="SAM" id="MobiDB-lite"/>
    </source>
</evidence>
<feature type="compositionally biased region" description="Polar residues" evidence="3">
    <location>
        <begin position="1"/>
        <end position="12"/>
    </location>
</feature>